<accession>A0A0H3D002</accession>
<proteinExistence type="predicted"/>
<evidence type="ECO:0000313" key="2">
    <source>
        <dbReference type="EMBL" id="ADJ43933.1"/>
    </source>
</evidence>
<sequence length="258" mass="26912">MAGVEDLAAAVRTALGKLSPASLEQAAGCLDEAVQALTQTGSQQPEMQQAISGLMSVAEGVTSVQQLVARASGLLTTYLDRLGTEQPADGSTSSSAPASDEAADTPQPDSNPLPARDGQRLDREQAEAIRAQLPPTVKPGTGQKTHGCWVDEQGQPQSVTSGQDNSAAAVWARLQALGIPLSGPPTATADVEQKVAIQMIQQGRQHVDVVINNEPCRGRFSCDTLVPIILPEGSSLTVHGTNGFRKTYTGGAKPPWSR</sequence>
<evidence type="ECO:0000256" key="1">
    <source>
        <dbReference type="SAM" id="MobiDB-lite"/>
    </source>
</evidence>
<dbReference type="GeneID" id="92869914"/>
<feature type="compositionally biased region" description="Low complexity" evidence="1">
    <location>
        <begin position="87"/>
        <end position="106"/>
    </location>
</feature>
<dbReference type="HOGENOM" id="CLU_094960_0_0_11"/>
<dbReference type="OrthoDB" id="3370651at2"/>
<protein>
    <recommendedName>
        <fullName evidence="4">SCP1.201-like deaminase</fullName>
    </recommendedName>
</protein>
<reference evidence="2 3" key="1">
    <citation type="journal article" date="2010" name="Cell Res.">
        <title>Complete genome sequence of the rifamycin SV-producing Amycolatopsis mediterranei U32 revealed its genetic characteristics in phylogeny and metabolism.</title>
        <authorList>
            <person name="Zhao W."/>
            <person name="Zhong Y."/>
            <person name="Yuan H."/>
            <person name="Wang J."/>
            <person name="Zheng H."/>
            <person name="Wang Y."/>
            <person name="Cen X."/>
            <person name="Xu F."/>
            <person name="Bai J."/>
            <person name="Han X."/>
            <person name="Lu G."/>
            <person name="Zhu Y."/>
            <person name="Shao Z."/>
            <person name="Yan H."/>
            <person name="Li C."/>
            <person name="Peng N."/>
            <person name="Zhang Z."/>
            <person name="Zhang Y."/>
            <person name="Lin W."/>
            <person name="Fan Y."/>
            <person name="Qin Z."/>
            <person name="Hu Y."/>
            <person name="Zhu B."/>
            <person name="Wang S."/>
            <person name="Ding X."/>
            <person name="Zhao G.P."/>
        </authorList>
    </citation>
    <scope>NUCLEOTIDE SEQUENCE [LARGE SCALE GENOMIC DNA]</scope>
    <source>
        <strain evidence="3">U-32</strain>
    </source>
</reference>
<dbReference type="AlphaFoldDB" id="A0A0H3D002"/>
<evidence type="ECO:0000313" key="3">
    <source>
        <dbReference type="Proteomes" id="UP000000328"/>
    </source>
</evidence>
<name>A0A0H3D002_AMYMU</name>
<dbReference type="KEGG" id="amd:AMED_2128"/>
<evidence type="ECO:0008006" key="4">
    <source>
        <dbReference type="Google" id="ProtNLM"/>
    </source>
</evidence>
<feature type="region of interest" description="Disordered" evidence="1">
    <location>
        <begin position="84"/>
        <end position="118"/>
    </location>
</feature>
<dbReference type="InterPro" id="IPR032724">
    <property type="entry name" value="SCP1.201-like"/>
</dbReference>
<dbReference type="PATRIC" id="fig|749927.5.peg.2197"/>
<dbReference type="Proteomes" id="UP000000328">
    <property type="component" value="Chromosome"/>
</dbReference>
<dbReference type="EMBL" id="CP002000">
    <property type="protein sequence ID" value="ADJ43933.1"/>
    <property type="molecule type" value="Genomic_DNA"/>
</dbReference>
<organism evidence="2 3">
    <name type="scientific">Amycolatopsis mediterranei (strain U-32)</name>
    <dbReference type="NCBI Taxonomy" id="749927"/>
    <lineage>
        <taxon>Bacteria</taxon>
        <taxon>Bacillati</taxon>
        <taxon>Actinomycetota</taxon>
        <taxon>Actinomycetes</taxon>
        <taxon>Pseudonocardiales</taxon>
        <taxon>Pseudonocardiaceae</taxon>
        <taxon>Amycolatopsis</taxon>
    </lineage>
</organism>
<dbReference type="Pfam" id="PF14428">
    <property type="entry name" value="DddA-like"/>
    <property type="match status" value="1"/>
</dbReference>
<dbReference type="RefSeq" id="WP_013224013.1">
    <property type="nucleotide sequence ID" value="NC_014318.1"/>
</dbReference>
<gene>
    <name evidence="2" type="ordered locus">AMED_2128</name>
</gene>
<dbReference type="eggNOG" id="ENOG5034CD8">
    <property type="taxonomic scope" value="Bacteria"/>
</dbReference>